<name>A0A401WZC0_ACEPA</name>
<sequence>MILRDGAPAQLQGADIECAALQADQLFQIDRQGGHGHTIIGGAGARPAGAICPRGRAPCGIAPQFIHFLNVKADAVSGHPIPRAPHVAKQVVTHVWRVIALFLGSRSFRRSLGIPHRGRINLFNQRP</sequence>
<proteinExistence type="predicted"/>
<dbReference type="AlphaFoldDB" id="A0A401WZC0"/>
<comment type="caution">
    <text evidence="1">The sequence shown here is derived from an EMBL/GenBank/DDBJ whole genome shotgun (WGS) entry which is preliminary data.</text>
</comment>
<reference evidence="1 2" key="1">
    <citation type="submission" date="2016-06" db="EMBL/GenBank/DDBJ databases">
        <title>Acetobacter pasteurianus NBRC 3188 whole genome sequencing project.</title>
        <authorList>
            <person name="Matsutani M."/>
            <person name="Shiwa Y."/>
            <person name="Okamoto-Kainuma A."/>
            <person name="Ishikawa M."/>
            <person name="Koizumi Y."/>
            <person name="Yoshikawa H."/>
            <person name="Yakushi T."/>
            <person name="Matsushita K."/>
        </authorList>
    </citation>
    <scope>NUCLEOTIDE SEQUENCE [LARGE SCALE GENOMIC DNA]</scope>
    <source>
        <strain evidence="1 2">NBRC 3188</strain>
    </source>
</reference>
<dbReference type="Proteomes" id="UP000287300">
    <property type="component" value="Unassembled WGS sequence"/>
</dbReference>
<accession>A0A401WZC0</accession>
<gene>
    <name evidence="1" type="ORF">NBRC3188_3354</name>
</gene>
<protein>
    <submittedName>
        <fullName evidence="1">Uncharacterized protein</fullName>
    </submittedName>
</protein>
<evidence type="ECO:0000313" key="2">
    <source>
        <dbReference type="Proteomes" id="UP000287300"/>
    </source>
</evidence>
<dbReference type="EMBL" id="BDES01000179">
    <property type="protein sequence ID" value="GCD54657.1"/>
    <property type="molecule type" value="Genomic_DNA"/>
</dbReference>
<organism evidence="1 2">
    <name type="scientific">Acetobacter pasteurianus NBRC 3188</name>
    <dbReference type="NCBI Taxonomy" id="1226663"/>
    <lineage>
        <taxon>Bacteria</taxon>
        <taxon>Pseudomonadati</taxon>
        <taxon>Pseudomonadota</taxon>
        <taxon>Alphaproteobacteria</taxon>
        <taxon>Acetobacterales</taxon>
        <taxon>Acetobacteraceae</taxon>
        <taxon>Acetobacter</taxon>
    </lineage>
</organism>
<evidence type="ECO:0000313" key="1">
    <source>
        <dbReference type="EMBL" id="GCD54657.1"/>
    </source>
</evidence>